<feature type="domain" description="Toprim" evidence="1">
    <location>
        <begin position="9"/>
        <end position="132"/>
    </location>
</feature>
<dbReference type="InterPro" id="IPR023405">
    <property type="entry name" value="Topo_IA_core_domain"/>
</dbReference>
<dbReference type="InterPro" id="IPR006171">
    <property type="entry name" value="TOPRIM_dom"/>
</dbReference>
<dbReference type="Gene3D" id="3.40.50.140">
    <property type="match status" value="1"/>
</dbReference>
<organism evidence="2 3">
    <name type="scientific">Rothia aeria</name>
    <dbReference type="NCBI Taxonomy" id="172042"/>
    <lineage>
        <taxon>Bacteria</taxon>
        <taxon>Bacillati</taxon>
        <taxon>Actinomycetota</taxon>
        <taxon>Actinomycetes</taxon>
        <taxon>Micrococcales</taxon>
        <taxon>Micrococcaceae</taxon>
        <taxon>Rothia</taxon>
    </lineage>
</organism>
<accession>A0A2Z5QY16</accession>
<proteinExistence type="predicted"/>
<dbReference type="SUPFAM" id="SSF56712">
    <property type="entry name" value="Prokaryotic type I DNA topoisomerase"/>
    <property type="match status" value="1"/>
</dbReference>
<dbReference type="CDD" id="cd03363">
    <property type="entry name" value="TOPRIM_TopoIA_TopoI"/>
    <property type="match status" value="1"/>
</dbReference>
<dbReference type="AlphaFoldDB" id="A0A2Z5QY16"/>
<gene>
    <name evidence="2" type="ORF">RA11412_0934</name>
</gene>
<dbReference type="PROSITE" id="PS50880">
    <property type="entry name" value="TOPRIM"/>
    <property type="match status" value="1"/>
</dbReference>
<protein>
    <submittedName>
        <fullName evidence="2">DNA topoisomerase I</fullName>
    </submittedName>
</protein>
<dbReference type="SMART" id="SM00493">
    <property type="entry name" value="TOPRIM"/>
    <property type="match status" value="1"/>
</dbReference>
<dbReference type="Pfam" id="PF01751">
    <property type="entry name" value="Toprim"/>
    <property type="match status" value="1"/>
</dbReference>
<dbReference type="PANTHER" id="PTHR42785">
    <property type="entry name" value="DNA TOPOISOMERASE, TYPE IA, CORE"/>
    <property type="match status" value="1"/>
</dbReference>
<reference evidence="2 3" key="1">
    <citation type="submission" date="2016-10" db="EMBL/GenBank/DDBJ databases">
        <title>Genome sequence of Rothia aeria strain JCM11412.</title>
        <authorList>
            <person name="Nambu T."/>
        </authorList>
    </citation>
    <scope>NUCLEOTIDE SEQUENCE [LARGE SCALE GENOMIC DNA]</scope>
    <source>
        <strain evidence="2 3">JCM 11412</strain>
    </source>
</reference>
<evidence type="ECO:0000313" key="2">
    <source>
        <dbReference type="EMBL" id="BAV87233.1"/>
    </source>
</evidence>
<dbReference type="InterPro" id="IPR034149">
    <property type="entry name" value="TOPRIM_TopoI"/>
</dbReference>
<dbReference type="GO" id="GO:0003677">
    <property type="term" value="F:DNA binding"/>
    <property type="evidence" value="ECO:0007669"/>
    <property type="project" value="InterPro"/>
</dbReference>
<sequence>MPTKAKNGKALLIVESPSKVKTISGYLGGEFLVDSSMGHIRDLPQPSELPENLKKGPVGKFAVNIDDDFDPYYVVNPDKKKKVAELKRKLKDVDALYLATDGDREGEAIAWHLKEVLKPKVPVYRMTFPEITREAIERAFGNCAILTCTWSMPKKPAVSLTVSTVTKSHPCSGARSAAGYLRAVYSP</sequence>
<dbReference type="GO" id="GO:0003917">
    <property type="term" value="F:DNA topoisomerase type I (single strand cut, ATP-independent) activity"/>
    <property type="evidence" value="ECO:0007669"/>
    <property type="project" value="InterPro"/>
</dbReference>
<keyword evidence="2" id="KW-0413">Isomerase</keyword>
<dbReference type="PANTHER" id="PTHR42785:SF1">
    <property type="entry name" value="DNA TOPOISOMERASE"/>
    <property type="match status" value="1"/>
</dbReference>
<keyword evidence="3" id="KW-1185">Reference proteome</keyword>
<dbReference type="EMBL" id="AP017895">
    <property type="protein sequence ID" value="BAV87233.1"/>
    <property type="molecule type" value="Genomic_DNA"/>
</dbReference>
<dbReference type="KEGG" id="raj:RA11412_0934"/>
<dbReference type="Proteomes" id="UP000250241">
    <property type="component" value="Chromosome"/>
</dbReference>
<dbReference type="GO" id="GO:0006265">
    <property type="term" value="P:DNA topological change"/>
    <property type="evidence" value="ECO:0007669"/>
    <property type="project" value="InterPro"/>
</dbReference>
<name>A0A2Z5QY16_9MICC</name>
<dbReference type="InterPro" id="IPR000380">
    <property type="entry name" value="Topo_IA"/>
</dbReference>
<evidence type="ECO:0000259" key="1">
    <source>
        <dbReference type="PROSITE" id="PS50880"/>
    </source>
</evidence>
<evidence type="ECO:0000313" key="3">
    <source>
        <dbReference type="Proteomes" id="UP000250241"/>
    </source>
</evidence>